<dbReference type="GeneID" id="6187164"/>
<accession>B2ABQ0</accession>
<dbReference type="CDD" id="cd20071">
    <property type="entry name" value="SET_SMYD"/>
    <property type="match status" value="1"/>
</dbReference>
<dbReference type="InterPro" id="IPR053185">
    <property type="entry name" value="SET_domain_protein"/>
</dbReference>
<dbReference type="KEGG" id="pan:PODANSg128"/>
<dbReference type="InterPro" id="IPR001214">
    <property type="entry name" value="SET_dom"/>
</dbReference>
<dbReference type="AlphaFoldDB" id="B2ABQ0"/>
<dbReference type="PANTHER" id="PTHR47332">
    <property type="entry name" value="SET DOMAIN-CONTAINING PROTEIN 5"/>
    <property type="match status" value="1"/>
</dbReference>
<dbReference type="Pfam" id="PF00856">
    <property type="entry name" value="SET"/>
    <property type="match status" value="1"/>
</dbReference>
<dbReference type="PROSITE" id="PS50280">
    <property type="entry name" value="SET"/>
    <property type="match status" value="1"/>
</dbReference>
<dbReference type="PANTHER" id="PTHR47332:SF6">
    <property type="entry name" value="SET DOMAIN-CONTAINING PROTEIN"/>
    <property type="match status" value="1"/>
</dbReference>
<evidence type="ECO:0000259" key="2">
    <source>
        <dbReference type="PROSITE" id="PS50280"/>
    </source>
</evidence>
<evidence type="ECO:0000256" key="1">
    <source>
        <dbReference type="SAM" id="SignalP"/>
    </source>
</evidence>
<dbReference type="Gene3D" id="1.25.40.10">
    <property type="entry name" value="Tetratricopeptide repeat domain"/>
    <property type="match status" value="1"/>
</dbReference>
<proteinExistence type="predicted"/>
<dbReference type="EMBL" id="CU633446">
    <property type="protein sequence ID" value="CAP60888.1"/>
    <property type="molecule type" value="Genomic_DNA"/>
</dbReference>
<dbReference type="HOGENOM" id="CLU_028281_6_0_1"/>
<reference evidence="3" key="2">
    <citation type="submission" date="2008-07" db="EMBL/GenBank/DDBJ databases">
        <authorList>
            <person name="Genoscope - CEA"/>
        </authorList>
    </citation>
    <scope>NUCLEOTIDE SEQUENCE</scope>
    <source>
        <strain evidence="3">S mat+</strain>
    </source>
</reference>
<protein>
    <submittedName>
        <fullName evidence="3">Podospora anserina S mat+ genomic DNA chromosome 2, supercontig 1</fullName>
    </submittedName>
</protein>
<dbReference type="InterPro" id="IPR011990">
    <property type="entry name" value="TPR-like_helical_dom_sf"/>
</dbReference>
<reference evidence="3" key="1">
    <citation type="journal article" date="2008" name="Genome Biol.">
        <title>The genome sequence of the model ascomycete fungus Podospora anserina.</title>
        <authorList>
            <person name="Espagne E."/>
            <person name="Lespinet O."/>
            <person name="Malagnac F."/>
            <person name="Da Silva C."/>
            <person name="Jaillon O."/>
            <person name="Porcel B.M."/>
            <person name="Couloux A."/>
            <person name="Aury J.-M."/>
            <person name="Segurens B."/>
            <person name="Poulain J."/>
            <person name="Anthouard V."/>
            <person name="Grossetete S."/>
            <person name="Khalili H."/>
            <person name="Coppin E."/>
            <person name="Dequard-Chablat M."/>
            <person name="Picard M."/>
            <person name="Contamine V."/>
            <person name="Arnaise S."/>
            <person name="Bourdais A."/>
            <person name="Berteaux-Lecellier V."/>
            <person name="Gautheret D."/>
            <person name="de Vries R.P."/>
            <person name="Battaglia E."/>
            <person name="Coutinho P.M."/>
            <person name="Danchin E.G.J."/>
            <person name="Henrissat B."/>
            <person name="El Khoury R."/>
            <person name="Sainsard-Chanet A."/>
            <person name="Boivin A."/>
            <person name="Pinan-Lucarre B."/>
            <person name="Sellem C.H."/>
            <person name="Debuchy R."/>
            <person name="Wincker P."/>
            <person name="Weissenbach J."/>
            <person name="Silar P."/>
        </authorList>
    </citation>
    <scope>NUCLEOTIDE SEQUENCE [LARGE SCALE GENOMIC DNA]</scope>
    <source>
        <strain evidence="3">S mat+</strain>
    </source>
</reference>
<feature type="domain" description="SET" evidence="2">
    <location>
        <begin position="137"/>
        <end position="320"/>
    </location>
</feature>
<dbReference type="RefSeq" id="XP_001903116.1">
    <property type="nucleotide sequence ID" value="XM_001903081.1"/>
</dbReference>
<feature type="signal peptide" evidence="1">
    <location>
        <begin position="1"/>
        <end position="29"/>
    </location>
</feature>
<keyword evidence="1" id="KW-0732">Signal</keyword>
<feature type="chain" id="PRO_5002774950" evidence="1">
    <location>
        <begin position="30"/>
        <end position="463"/>
    </location>
</feature>
<dbReference type="InterPro" id="IPR046341">
    <property type="entry name" value="SET_dom_sf"/>
</dbReference>
<sequence>LPEPTHRLAFKFSPILWSCFFLTINHVSALQTICLNPLLSPLSAAPKQSPLLVDDESDSFDIPNLPWTHQPLCSTSFSDIPGEKFCVFSSASYNLGAGVSFLTTPETAAGLVVAIDRAANHWLERRHFKPQEEFQHPDLPYAIISIPGKGKGVIATRKISRFETIMRAFPAVIADNAFFPREEEDEAGVKFKVTEGGTRKATPAGESVGARGFVKGRKYYQRALEQLGDRQRVLNLARSRKGEMHVLEDVIRTNAFGMTVNGRDCKGLYPEIAVRMNHACDPKVADCSSAFPRFTSNDLVMSAVATRDIMPGEEITISYIPLGMPTSYRAKSLGNWHFNCTCALCTAPAEARDASDSRRERLMELFYAMQDSETQYDALVDWTREFIELAQVERLITKIGEYYQVFMKLYYDKGDPESAKKYGEAALYFAEIFSDPEGGFCTSLREDLQVVEKVLAESKAKLG</sequence>
<organism evidence="3">
    <name type="scientific">Podospora anserina (strain S / ATCC MYA-4624 / DSM 980 / FGSC 10383)</name>
    <name type="common">Pleurage anserina</name>
    <dbReference type="NCBI Taxonomy" id="515849"/>
    <lineage>
        <taxon>Eukaryota</taxon>
        <taxon>Fungi</taxon>
        <taxon>Dikarya</taxon>
        <taxon>Ascomycota</taxon>
        <taxon>Pezizomycotina</taxon>
        <taxon>Sordariomycetes</taxon>
        <taxon>Sordariomycetidae</taxon>
        <taxon>Sordariales</taxon>
        <taxon>Podosporaceae</taxon>
        <taxon>Podospora</taxon>
        <taxon>Podospora anserina</taxon>
    </lineage>
</organism>
<name>B2ABQ0_PODAN</name>
<dbReference type="VEuPathDB" id="FungiDB:PODANS_0_720"/>
<evidence type="ECO:0000313" key="3">
    <source>
        <dbReference type="EMBL" id="CAP60888.1"/>
    </source>
</evidence>
<dbReference type="SUPFAM" id="SSF82199">
    <property type="entry name" value="SET domain"/>
    <property type="match status" value="1"/>
</dbReference>
<dbReference type="OrthoDB" id="438641at2759"/>
<feature type="non-terminal residue" evidence="3">
    <location>
        <position position="1"/>
    </location>
</feature>
<dbReference type="Gene3D" id="2.170.270.10">
    <property type="entry name" value="SET domain"/>
    <property type="match status" value="1"/>
</dbReference>
<gene>
    <name evidence="3" type="ORF">PODANS_0_720</name>
</gene>